<proteinExistence type="predicted"/>
<dbReference type="Proteomes" id="UP001207742">
    <property type="component" value="Unassembled WGS sequence"/>
</dbReference>
<evidence type="ECO:0000313" key="2">
    <source>
        <dbReference type="Proteomes" id="UP001207742"/>
    </source>
</evidence>
<dbReference type="RefSeq" id="WP_264726925.1">
    <property type="nucleotide sequence ID" value="NZ_JAPDNR010000001.1"/>
</dbReference>
<evidence type="ECO:0000313" key="1">
    <source>
        <dbReference type="EMBL" id="MCW3482497.1"/>
    </source>
</evidence>
<gene>
    <name evidence="1" type="ORF">OL497_01205</name>
</gene>
<protein>
    <submittedName>
        <fullName evidence="1">Uncharacterized protein</fullName>
    </submittedName>
</protein>
<reference evidence="1 2" key="1">
    <citation type="submission" date="2022-10" db="EMBL/GenBank/DDBJ databases">
        <title>Chitinophaga nivalis PC15 sp. nov., isolated from Pyeongchang county, South Korea.</title>
        <authorList>
            <person name="Trinh H.N."/>
        </authorList>
    </citation>
    <scope>NUCLEOTIDE SEQUENCE [LARGE SCALE GENOMIC DNA]</scope>
    <source>
        <strain evidence="1 2">PC14</strain>
    </source>
</reference>
<accession>A0ABT3IEW1</accession>
<keyword evidence="2" id="KW-1185">Reference proteome</keyword>
<organism evidence="1 2">
    <name type="scientific">Chitinophaga nivalis</name>
    <dbReference type="NCBI Taxonomy" id="2991709"/>
    <lineage>
        <taxon>Bacteria</taxon>
        <taxon>Pseudomonadati</taxon>
        <taxon>Bacteroidota</taxon>
        <taxon>Chitinophagia</taxon>
        <taxon>Chitinophagales</taxon>
        <taxon>Chitinophagaceae</taxon>
        <taxon>Chitinophaga</taxon>
    </lineage>
</organism>
<comment type="caution">
    <text evidence="1">The sequence shown here is derived from an EMBL/GenBank/DDBJ whole genome shotgun (WGS) entry which is preliminary data.</text>
</comment>
<sequence length="401" mass="45779">MTRLIVKVDYYDKEEKLKIEKNFPDDFPLIEAIVRKEISISYEDFKVYAVLGFQYDANGFRTFNDLSKIGQGISRFETLLHYNPQIQSLIKTTPERPVINDVSEELGIAGGLAIAGEIYSLTQADWQLIPQITSHKDFDFGLIAANHHKYINIEAKGCITAKNSVKDSAVSKHRNKIHAKKADTKFKAKYDYKTDTCLGFITVADSSNVLQVWIVDPSFNRPSMSPEVMKLLKRIYYYYSLIHSFAPKAIITTAIANRYNILQKLGDFSGLDGLPLVNSSMEKIIISEAFFQSRTTDNGNTIVGRFFFTKQQLIFIGIHTSCFNLLIGQNHDEINSFSISQSTRQTTLNGVVNKRYSNFIDRLSDRERIINRREKNSQILFNINMEVTITSSGMCFAYLHF</sequence>
<dbReference type="EMBL" id="JAPDNS010000001">
    <property type="protein sequence ID" value="MCW3482497.1"/>
    <property type="molecule type" value="Genomic_DNA"/>
</dbReference>
<name>A0ABT3IEW1_9BACT</name>